<organism evidence="3">
    <name type="scientific">Oryza brachyantha</name>
    <name type="common">malo sina</name>
    <dbReference type="NCBI Taxonomy" id="4533"/>
    <lineage>
        <taxon>Eukaryota</taxon>
        <taxon>Viridiplantae</taxon>
        <taxon>Streptophyta</taxon>
        <taxon>Embryophyta</taxon>
        <taxon>Tracheophyta</taxon>
        <taxon>Spermatophyta</taxon>
        <taxon>Magnoliopsida</taxon>
        <taxon>Liliopsida</taxon>
        <taxon>Poales</taxon>
        <taxon>Poaceae</taxon>
        <taxon>BOP clade</taxon>
        <taxon>Oryzoideae</taxon>
        <taxon>Oryzeae</taxon>
        <taxon>Oryzinae</taxon>
        <taxon>Oryza</taxon>
    </lineage>
</organism>
<sequence length="197" mass="21415">MSGIGSESAAVSDCCRAGKQANAFIYRYSPARPDSASLSQPSPSDQADRSPRGKNQIESMESATPAGKGTLPPTDFVDLEIGTRTGRPPIVPTVPDFDFNVSRRSMEEYIFTACAMRTAMYILITVTLGVYAASTYGVYHFSASKSAVECVLIFTPIYLLLVVMFQCWGKEAIEEVYKINMAAPSRSRKASLSPENV</sequence>
<dbReference type="HOGENOM" id="CLU_1386084_0_0_1"/>
<evidence type="ECO:0000313" key="3">
    <source>
        <dbReference type="EnsemblPlants" id="OB01G41700.1"/>
    </source>
</evidence>
<feature type="transmembrane region" description="Helical" evidence="2">
    <location>
        <begin position="146"/>
        <end position="168"/>
    </location>
</feature>
<keyword evidence="4" id="KW-1185">Reference proteome</keyword>
<evidence type="ECO:0000256" key="1">
    <source>
        <dbReference type="SAM" id="MobiDB-lite"/>
    </source>
</evidence>
<keyword evidence="2" id="KW-1133">Transmembrane helix</keyword>
<evidence type="ECO:0000313" key="4">
    <source>
        <dbReference type="Proteomes" id="UP000006038"/>
    </source>
</evidence>
<gene>
    <name evidence="3" type="primary">LOC121053289</name>
</gene>
<keyword evidence="2" id="KW-0812">Transmembrane</keyword>
<dbReference type="EnsemblPlants" id="OB01G41700.1">
    <property type="protein sequence ID" value="OB01G41700.1"/>
    <property type="gene ID" value="OB01G41700"/>
</dbReference>
<evidence type="ECO:0008006" key="5">
    <source>
        <dbReference type="Google" id="ProtNLM"/>
    </source>
</evidence>
<feature type="transmembrane region" description="Helical" evidence="2">
    <location>
        <begin position="109"/>
        <end position="134"/>
    </location>
</feature>
<dbReference type="Gramene" id="OB01G41700.1">
    <property type="protein sequence ID" value="OB01G41700.1"/>
    <property type="gene ID" value="OB01G41700"/>
</dbReference>
<name>J3L4L4_ORYBR</name>
<feature type="compositionally biased region" description="Polar residues" evidence="1">
    <location>
        <begin position="36"/>
        <end position="45"/>
    </location>
</feature>
<reference evidence="3" key="2">
    <citation type="submission" date="2013-04" db="UniProtKB">
        <authorList>
            <consortium name="EnsemblPlants"/>
        </authorList>
    </citation>
    <scope>IDENTIFICATION</scope>
</reference>
<dbReference type="AlphaFoldDB" id="J3L4L4"/>
<dbReference type="RefSeq" id="XP_040375957.1">
    <property type="nucleotide sequence ID" value="XM_040520023.1"/>
</dbReference>
<proteinExistence type="predicted"/>
<dbReference type="GeneID" id="121053289"/>
<protein>
    <recommendedName>
        <fullName evidence="5">Transmembrane protein</fullName>
    </recommendedName>
</protein>
<feature type="region of interest" description="Disordered" evidence="1">
    <location>
        <begin position="32"/>
        <end position="73"/>
    </location>
</feature>
<accession>J3L4L4</accession>
<reference evidence="3" key="1">
    <citation type="journal article" date="2013" name="Nat. Commun.">
        <title>Whole-genome sequencing of Oryza brachyantha reveals mechanisms underlying Oryza genome evolution.</title>
        <authorList>
            <person name="Chen J."/>
            <person name="Huang Q."/>
            <person name="Gao D."/>
            <person name="Wang J."/>
            <person name="Lang Y."/>
            <person name="Liu T."/>
            <person name="Li B."/>
            <person name="Bai Z."/>
            <person name="Luis Goicoechea J."/>
            <person name="Liang C."/>
            <person name="Chen C."/>
            <person name="Zhang W."/>
            <person name="Sun S."/>
            <person name="Liao Y."/>
            <person name="Zhang X."/>
            <person name="Yang L."/>
            <person name="Song C."/>
            <person name="Wang M."/>
            <person name="Shi J."/>
            <person name="Liu G."/>
            <person name="Liu J."/>
            <person name="Zhou H."/>
            <person name="Zhou W."/>
            <person name="Yu Q."/>
            <person name="An N."/>
            <person name="Chen Y."/>
            <person name="Cai Q."/>
            <person name="Wang B."/>
            <person name="Liu B."/>
            <person name="Min J."/>
            <person name="Huang Y."/>
            <person name="Wu H."/>
            <person name="Li Z."/>
            <person name="Zhang Y."/>
            <person name="Yin Y."/>
            <person name="Song W."/>
            <person name="Jiang J."/>
            <person name="Jackson S.A."/>
            <person name="Wing R.A."/>
            <person name="Wang J."/>
            <person name="Chen M."/>
        </authorList>
    </citation>
    <scope>NUCLEOTIDE SEQUENCE [LARGE SCALE GENOMIC DNA]</scope>
    <source>
        <strain evidence="3">cv. IRGC 101232</strain>
    </source>
</reference>
<evidence type="ECO:0000256" key="2">
    <source>
        <dbReference type="SAM" id="Phobius"/>
    </source>
</evidence>
<dbReference type="Proteomes" id="UP000006038">
    <property type="component" value="Chromosome 1"/>
</dbReference>
<keyword evidence="2" id="KW-0472">Membrane</keyword>